<keyword evidence="10" id="KW-0175">Coiled coil</keyword>
<dbReference type="GO" id="GO:0006390">
    <property type="term" value="P:mitochondrial transcription"/>
    <property type="evidence" value="ECO:0007669"/>
    <property type="project" value="TreeGrafter"/>
</dbReference>
<dbReference type="GO" id="GO:0003899">
    <property type="term" value="F:DNA-directed RNA polymerase activity"/>
    <property type="evidence" value="ECO:0007669"/>
    <property type="project" value="UniProtKB-EC"/>
</dbReference>
<dbReference type="Pfam" id="PF14700">
    <property type="entry name" value="RPOL_N"/>
    <property type="match status" value="1"/>
</dbReference>
<sequence length="995" mass="112396">MLHVFLRRAAQRAARRRRHLSTKSPRRQQSTKPPTRRQSVAPQLAVLEDDFLEQQTYYQPTATEAIQHQVEMIDEEEQELQRYNELYRRQIETEEECLEKASADYAAMVDELMALGKGAELKPVQALVASWYEPLVDVIVEERNNALAGAKSPDLKIYGPLLLLLPPEQLAVLTMHHVLGHCLKHGEPGAKYSSLVTALGEAIQVEARVLRVRQQRRRHLASRRGESDELANEEAKEALKAKLGRGRFLDAKALARLPQHVVNARAKKALEEDDADDADWPTMTRAKLGGVLVTRFLDVAVDNEGNRLFEHDVVVKLKRKVGVVRASKELLQRARGDPIMLQWAATPRFLPMLVEPRPWRGFQKGGFLRLRAAAMRTHGCDVQREAFLRANRGLADGVLAGLDAMGRVPWSINGPILDLVQEAWQQGGTWPDLPSLHDFEIREYEGDDPEAKELHGRRNAKLRRKNAELHSLRCDTTLKLDIAERFRNDAFYFPYNVDFRGRAYPLPPNLNHLGSDVCRAVLQFAEPKRLGDDGLYWLRVHLANLFGLAKRSLEERHQFALDRHADILDSFTNPMRGKQWWLEAEEPWQALACICELGRASLLEDPRDHLCALPVHMDGSCNGLQHYAALGRDREGGKQVNLIPGDEPRDVYEGVRALVAQKVAADARSWVTPSPPEAFGVSLEEDPHDEGMLSPEEAAREEIARAAQDEIERSKSRRGETEKEAAVRRAQIVDGLVSRKVVKQTVMTSVYGVTFVGARQQVLARLQDVVEDLLTHPEDNAEEIARLTELGAITPDGDADDDELYHCACYVASLTLEVLEELFTSARQLMAWMAQCARLVAQHDQPVSWITPLGLPVVQPYRRDGQHAVRTLAQTVVLVDHSDKLPVSVTKQKSAFPPNYVHSLDSTHMLMTANEMDHRGLRFAAVHDSYWTHACDVPVMNDTLRRQFLALYEEPLLEQLLESFQLRYPGVEFPPLPPRGDLDVTEVLAADYFFS</sequence>
<organism evidence="13 14">
    <name type="scientific">Pelagomonas calceolata</name>
    <dbReference type="NCBI Taxonomy" id="35677"/>
    <lineage>
        <taxon>Eukaryota</taxon>
        <taxon>Sar</taxon>
        <taxon>Stramenopiles</taxon>
        <taxon>Ochrophyta</taxon>
        <taxon>Pelagophyceae</taxon>
        <taxon>Pelagomonadales</taxon>
        <taxon>Pelagomonadaceae</taxon>
        <taxon>Pelagomonas</taxon>
    </lineage>
</organism>
<dbReference type="Gene3D" id="1.10.287.280">
    <property type="match status" value="1"/>
</dbReference>
<dbReference type="PANTHER" id="PTHR10102:SF0">
    <property type="entry name" value="DNA-DIRECTED RNA POLYMERASE, MITOCHONDRIAL"/>
    <property type="match status" value="1"/>
</dbReference>
<dbReference type="Proteomes" id="UP000789595">
    <property type="component" value="Unassembled WGS sequence"/>
</dbReference>
<evidence type="ECO:0000256" key="2">
    <source>
        <dbReference type="ARBA" id="ARBA00012418"/>
    </source>
</evidence>
<feature type="compositionally biased region" description="Basic residues" evidence="11">
    <location>
        <begin position="12"/>
        <end position="26"/>
    </location>
</feature>
<evidence type="ECO:0000256" key="6">
    <source>
        <dbReference type="ARBA" id="ARBA00022946"/>
    </source>
</evidence>
<name>A0A8J2SIS3_9STRA</name>
<evidence type="ECO:0000256" key="7">
    <source>
        <dbReference type="ARBA" id="ARBA00023163"/>
    </source>
</evidence>
<evidence type="ECO:0000256" key="11">
    <source>
        <dbReference type="SAM" id="MobiDB-lite"/>
    </source>
</evidence>
<evidence type="ECO:0000256" key="5">
    <source>
        <dbReference type="ARBA" id="ARBA00022695"/>
    </source>
</evidence>
<dbReference type="Gene3D" id="1.10.150.20">
    <property type="entry name" value="5' to 3' exonuclease, C-terminal subdomain"/>
    <property type="match status" value="1"/>
</dbReference>
<dbReference type="Pfam" id="PF00940">
    <property type="entry name" value="RNA_pol"/>
    <property type="match status" value="1"/>
</dbReference>
<comment type="caution">
    <text evidence="13">The sequence shown here is derived from an EMBL/GenBank/DDBJ whole genome shotgun (WGS) entry which is preliminary data.</text>
</comment>
<comment type="catalytic activity">
    <reaction evidence="8 9">
        <text>RNA(n) + a ribonucleoside 5'-triphosphate = RNA(n+1) + diphosphate</text>
        <dbReference type="Rhea" id="RHEA:21248"/>
        <dbReference type="Rhea" id="RHEA-COMP:14527"/>
        <dbReference type="Rhea" id="RHEA-COMP:17342"/>
        <dbReference type="ChEBI" id="CHEBI:33019"/>
        <dbReference type="ChEBI" id="CHEBI:61557"/>
        <dbReference type="ChEBI" id="CHEBI:140395"/>
        <dbReference type="EC" id="2.7.7.6"/>
    </reaction>
</comment>
<dbReference type="FunFam" id="1.10.287.280:FF:000001">
    <property type="entry name" value="DNA-directed RNA polymerase"/>
    <property type="match status" value="1"/>
</dbReference>
<dbReference type="GO" id="GO:0034245">
    <property type="term" value="C:mitochondrial DNA-directed RNA polymerase complex"/>
    <property type="evidence" value="ECO:0007669"/>
    <property type="project" value="TreeGrafter"/>
</dbReference>
<dbReference type="PROSITE" id="PS00900">
    <property type="entry name" value="RNA_POL_PHAGE_1"/>
    <property type="match status" value="1"/>
</dbReference>
<keyword evidence="6" id="KW-0809">Transit peptide</keyword>
<dbReference type="OrthoDB" id="276422at2759"/>
<dbReference type="InterPro" id="IPR043502">
    <property type="entry name" value="DNA/RNA_pol_sf"/>
</dbReference>
<evidence type="ECO:0000256" key="1">
    <source>
        <dbReference type="ARBA" id="ARBA00009493"/>
    </source>
</evidence>
<evidence type="ECO:0000313" key="14">
    <source>
        <dbReference type="Proteomes" id="UP000789595"/>
    </source>
</evidence>
<dbReference type="PANTHER" id="PTHR10102">
    <property type="entry name" value="DNA-DIRECTED RNA POLYMERASE, MITOCHONDRIAL"/>
    <property type="match status" value="1"/>
</dbReference>
<accession>A0A8J2SIS3</accession>
<dbReference type="InterPro" id="IPR029262">
    <property type="entry name" value="RPOL_N"/>
</dbReference>
<dbReference type="EMBL" id="CAKKNE010000002">
    <property type="protein sequence ID" value="CAH0368401.1"/>
    <property type="molecule type" value="Genomic_DNA"/>
</dbReference>
<keyword evidence="14" id="KW-1185">Reference proteome</keyword>
<dbReference type="Gene3D" id="1.10.1320.10">
    <property type="entry name" value="DNA-directed RNA polymerase, N-terminal domain"/>
    <property type="match status" value="1"/>
</dbReference>
<evidence type="ECO:0000259" key="12">
    <source>
        <dbReference type="SMART" id="SM01311"/>
    </source>
</evidence>
<feature type="domain" description="DNA-directed RNA polymerase N-terminal" evidence="12">
    <location>
        <begin position="88"/>
        <end position="407"/>
    </location>
</feature>
<comment type="function">
    <text evidence="9">DNA-dependent RNA polymerase catalyzes the transcription of DNA into RNA using the four ribonucleoside triphosphates as substrates.</text>
</comment>
<evidence type="ECO:0000256" key="4">
    <source>
        <dbReference type="ARBA" id="ARBA00022679"/>
    </source>
</evidence>
<keyword evidence="7 9" id="KW-0804">Transcription</keyword>
<dbReference type="InterPro" id="IPR037159">
    <property type="entry name" value="RNA_POL_N_sf"/>
</dbReference>
<gene>
    <name evidence="13" type="ORF">PECAL_2P14670</name>
</gene>
<feature type="region of interest" description="Disordered" evidence="11">
    <location>
        <begin position="12"/>
        <end position="40"/>
    </location>
</feature>
<keyword evidence="3 9" id="KW-0240">DNA-directed RNA polymerase</keyword>
<evidence type="ECO:0000256" key="10">
    <source>
        <dbReference type="SAM" id="Coils"/>
    </source>
</evidence>
<evidence type="ECO:0000256" key="8">
    <source>
        <dbReference type="ARBA" id="ARBA00048552"/>
    </source>
</evidence>
<dbReference type="EC" id="2.7.7.6" evidence="2 9"/>
<dbReference type="AlphaFoldDB" id="A0A8J2SIS3"/>
<evidence type="ECO:0000256" key="9">
    <source>
        <dbReference type="RuleBase" id="RU003805"/>
    </source>
</evidence>
<dbReference type="GO" id="GO:0003677">
    <property type="term" value="F:DNA binding"/>
    <property type="evidence" value="ECO:0007669"/>
    <property type="project" value="InterPro"/>
</dbReference>
<dbReference type="InterPro" id="IPR046950">
    <property type="entry name" value="DNA-dir_Rpol_C_phage-type"/>
</dbReference>
<evidence type="ECO:0000313" key="13">
    <source>
        <dbReference type="EMBL" id="CAH0368401.1"/>
    </source>
</evidence>
<feature type="compositionally biased region" description="Polar residues" evidence="11">
    <location>
        <begin position="27"/>
        <end position="40"/>
    </location>
</feature>
<comment type="similarity">
    <text evidence="1 9">Belongs to the phage and mitochondrial RNA polymerase family.</text>
</comment>
<reference evidence="13" key="1">
    <citation type="submission" date="2021-11" db="EMBL/GenBank/DDBJ databases">
        <authorList>
            <consortium name="Genoscope - CEA"/>
            <person name="William W."/>
        </authorList>
    </citation>
    <scope>NUCLEOTIDE SEQUENCE</scope>
</reference>
<dbReference type="SMART" id="SM01311">
    <property type="entry name" value="RPOL_N"/>
    <property type="match status" value="1"/>
</dbReference>
<protein>
    <recommendedName>
        <fullName evidence="2 9">DNA-directed RNA polymerase</fullName>
        <ecNumber evidence="2 9">2.7.7.6</ecNumber>
    </recommendedName>
</protein>
<dbReference type="InterPro" id="IPR002092">
    <property type="entry name" value="DNA-dir_Rpol_phage-type"/>
</dbReference>
<dbReference type="PROSITE" id="PS00489">
    <property type="entry name" value="RNA_POL_PHAGE_2"/>
    <property type="match status" value="1"/>
</dbReference>
<proteinExistence type="inferred from homology"/>
<feature type="coiled-coil region" evidence="10">
    <location>
        <begin position="66"/>
        <end position="104"/>
    </location>
</feature>
<keyword evidence="5 9" id="KW-0548">Nucleotidyltransferase</keyword>
<keyword evidence="4 9" id="KW-0808">Transferase</keyword>
<dbReference type="SUPFAM" id="SSF56672">
    <property type="entry name" value="DNA/RNA polymerases"/>
    <property type="match status" value="1"/>
</dbReference>
<evidence type="ECO:0000256" key="3">
    <source>
        <dbReference type="ARBA" id="ARBA00022478"/>
    </source>
</evidence>